<dbReference type="EMBL" id="JAERWL010000012">
    <property type="protein sequence ID" value="MBM9477814.1"/>
    <property type="molecule type" value="Genomic_DNA"/>
</dbReference>
<comment type="caution">
    <text evidence="2">The sequence shown here is derived from an EMBL/GenBank/DDBJ whole genome shotgun (WGS) entry which is preliminary data.</text>
</comment>
<reference evidence="2" key="1">
    <citation type="submission" date="2021-01" db="EMBL/GenBank/DDBJ databases">
        <title>KCTC 19127 draft genome.</title>
        <authorList>
            <person name="An D."/>
        </authorList>
    </citation>
    <scope>NUCLEOTIDE SEQUENCE</scope>
    <source>
        <strain evidence="2">KCTC 19127</strain>
    </source>
</reference>
<dbReference type="InterPro" id="IPR031493">
    <property type="entry name" value="Zinc_ribbon_15"/>
</dbReference>
<organism evidence="2 3">
    <name type="scientific">Nakamurella flavida</name>
    <dbReference type="NCBI Taxonomy" id="363630"/>
    <lineage>
        <taxon>Bacteria</taxon>
        <taxon>Bacillati</taxon>
        <taxon>Actinomycetota</taxon>
        <taxon>Actinomycetes</taxon>
        <taxon>Nakamurellales</taxon>
        <taxon>Nakamurellaceae</taxon>
        <taxon>Nakamurella</taxon>
    </lineage>
</organism>
<accession>A0A938YQZ0</accession>
<dbReference type="RefSeq" id="WP_205257919.1">
    <property type="nucleotide sequence ID" value="NZ_BAAAPV010000005.1"/>
</dbReference>
<dbReference type="AlphaFoldDB" id="A0A938YQZ0"/>
<proteinExistence type="predicted"/>
<evidence type="ECO:0000313" key="2">
    <source>
        <dbReference type="EMBL" id="MBM9477814.1"/>
    </source>
</evidence>
<evidence type="ECO:0000313" key="3">
    <source>
        <dbReference type="Proteomes" id="UP000663801"/>
    </source>
</evidence>
<sequence length="67" mass="7563">MFFLFGFGSKQRDLGAGQVRTCGRCNNTTQWSRIQQSKQFTVFFIPLARWAKQTVEVCGICGNAVQV</sequence>
<gene>
    <name evidence="2" type="ORF">JL107_15290</name>
</gene>
<dbReference type="Proteomes" id="UP000663801">
    <property type="component" value="Unassembled WGS sequence"/>
</dbReference>
<dbReference type="Pfam" id="PF17032">
    <property type="entry name" value="Zn_ribbon_15"/>
    <property type="match status" value="1"/>
</dbReference>
<protein>
    <submittedName>
        <fullName evidence="2">Zinc-ribbon domain-containing protein</fullName>
    </submittedName>
</protein>
<feature type="domain" description="Zinc-ribbon 15" evidence="1">
    <location>
        <begin position="21"/>
        <end position="65"/>
    </location>
</feature>
<name>A0A938YQZ0_9ACTN</name>
<evidence type="ECO:0000259" key="1">
    <source>
        <dbReference type="Pfam" id="PF17032"/>
    </source>
</evidence>
<keyword evidence="3" id="KW-1185">Reference proteome</keyword>